<keyword evidence="2" id="KW-1185">Reference proteome</keyword>
<name>A0A8J5IX93_9STRA</name>
<dbReference type="AlphaFoldDB" id="A0A8J5IX93"/>
<accession>A0A8J5IX93</accession>
<evidence type="ECO:0000313" key="2">
    <source>
        <dbReference type="Proteomes" id="UP000709295"/>
    </source>
</evidence>
<dbReference type="Proteomes" id="UP000709295">
    <property type="component" value="Unassembled WGS sequence"/>
</dbReference>
<sequence>MTLSVLTLCGTLKKKPNTGAQNVRGAFMSSASLHFITVLYSKLTSITGFT</sequence>
<protein>
    <submittedName>
        <fullName evidence="1">Uncharacterized protein</fullName>
    </submittedName>
</protein>
<dbReference type="EMBL" id="JAENGY010000004">
    <property type="protein sequence ID" value="KAG6977564.1"/>
    <property type="molecule type" value="Genomic_DNA"/>
</dbReference>
<gene>
    <name evidence="1" type="ORF">JG688_00000219</name>
</gene>
<reference evidence="1" key="1">
    <citation type="submission" date="2021-01" db="EMBL/GenBank/DDBJ databases">
        <title>Phytophthora aleatoria, a newly-described species from Pinus radiata is distinct from Phytophthora cactorum isolates based on comparative genomics.</title>
        <authorList>
            <person name="Mcdougal R."/>
            <person name="Panda P."/>
            <person name="Williams N."/>
            <person name="Studholme D.J."/>
        </authorList>
    </citation>
    <scope>NUCLEOTIDE SEQUENCE</scope>
    <source>
        <strain evidence="1">NZFS 4037</strain>
    </source>
</reference>
<comment type="caution">
    <text evidence="1">The sequence shown here is derived from an EMBL/GenBank/DDBJ whole genome shotgun (WGS) entry which is preliminary data.</text>
</comment>
<organism evidence="1 2">
    <name type="scientific">Phytophthora aleatoria</name>
    <dbReference type="NCBI Taxonomy" id="2496075"/>
    <lineage>
        <taxon>Eukaryota</taxon>
        <taxon>Sar</taxon>
        <taxon>Stramenopiles</taxon>
        <taxon>Oomycota</taxon>
        <taxon>Peronosporomycetes</taxon>
        <taxon>Peronosporales</taxon>
        <taxon>Peronosporaceae</taxon>
        <taxon>Phytophthora</taxon>
    </lineage>
</organism>
<evidence type="ECO:0000313" key="1">
    <source>
        <dbReference type="EMBL" id="KAG6977564.1"/>
    </source>
</evidence>
<proteinExistence type="predicted"/>